<organism evidence="1 2">
    <name type="scientific">Vandammella animalimorsus</name>
    <dbReference type="NCBI Taxonomy" id="2029117"/>
    <lineage>
        <taxon>Bacteria</taxon>
        <taxon>Pseudomonadati</taxon>
        <taxon>Pseudomonadota</taxon>
        <taxon>Betaproteobacteria</taxon>
        <taxon>Burkholderiales</taxon>
        <taxon>Comamonadaceae</taxon>
        <taxon>Vandammella</taxon>
    </lineage>
</organism>
<gene>
    <name evidence="1" type="ORF">CK623_07720</name>
</gene>
<dbReference type="EMBL" id="NSJD01000010">
    <property type="protein sequence ID" value="PAT40043.1"/>
    <property type="molecule type" value="Genomic_DNA"/>
</dbReference>
<dbReference type="Pfam" id="PF09952">
    <property type="entry name" value="AbiEi_2"/>
    <property type="match status" value="1"/>
</dbReference>
<dbReference type="InterPro" id="IPR019238">
    <property type="entry name" value="AbiEi_2"/>
</dbReference>
<protein>
    <submittedName>
        <fullName evidence="1">Uncharacterized protein</fullName>
    </submittedName>
</protein>
<proteinExistence type="predicted"/>
<evidence type="ECO:0000313" key="2">
    <source>
        <dbReference type="Proteomes" id="UP000218644"/>
    </source>
</evidence>
<dbReference type="RefSeq" id="WP_095557013.1">
    <property type="nucleotide sequence ID" value="NZ_NSJD01000010.1"/>
</dbReference>
<evidence type="ECO:0000313" key="1">
    <source>
        <dbReference type="EMBL" id="PAT40043.1"/>
    </source>
</evidence>
<sequence length="339" mass="37082">MNDQALLEQALQAAQASVPLELASTPWGLEPWCDAVVRLPLAGGRSVAFAVEVRRTVDRLETLHGLQQQARGLAQPPLLVAPYLSQTMAQACRALGLNFIDAAGNAHIDVPGCLVFVSGQRRPKQAQALPPHGVWGTANGLRVVFALLTQPGLVRQTQRDMAAQAGVALGSVGKTLRELQQMGHLSAGDAARRRLLARPALMQQWAQHYHVALRHKLQPQRYAVGAGRHWQDMALQPGQAVWGAEVAVQRMDGYLQPAEATIYSWMARTPFIVQQRLRPDAAGEVEVLDAFWPFSAQGGDPRLAPALLVYADLLASRDDRNWEAAARLWEQLQHADDQA</sequence>
<reference evidence="1 2" key="1">
    <citation type="submission" date="2017-08" db="EMBL/GenBank/DDBJ databases">
        <title>WGS of Clinical strains of the CDC Group NO-1 linked to zoonotic infections in humans.</title>
        <authorList>
            <person name="Bernier A.-M."/>
            <person name="Bernard K."/>
        </authorList>
    </citation>
    <scope>NUCLEOTIDE SEQUENCE [LARGE SCALE GENOMIC DNA]</scope>
    <source>
        <strain evidence="1 2">NML79-0751</strain>
    </source>
</reference>
<dbReference type="AlphaFoldDB" id="A0A2A2AQK9"/>
<accession>A0A2A2AQK9</accession>
<dbReference type="Proteomes" id="UP000218644">
    <property type="component" value="Unassembled WGS sequence"/>
</dbReference>
<comment type="caution">
    <text evidence="1">The sequence shown here is derived from an EMBL/GenBank/DDBJ whole genome shotgun (WGS) entry which is preliminary data.</text>
</comment>
<name>A0A2A2AQK9_9BURK</name>